<dbReference type="GO" id="GO:0005198">
    <property type="term" value="F:structural molecule activity"/>
    <property type="evidence" value="ECO:0007669"/>
    <property type="project" value="InterPro"/>
</dbReference>
<gene>
    <name evidence="5" type="primary">flgI</name>
    <name evidence="6" type="ORF">SAMN06265340_11350</name>
</gene>
<feature type="signal peptide" evidence="5">
    <location>
        <begin position="1"/>
        <end position="22"/>
    </location>
</feature>
<feature type="chain" id="PRO_5013410957" description="Flagellar P-ring protein" evidence="5">
    <location>
        <begin position="23"/>
        <end position="366"/>
    </location>
</feature>
<evidence type="ECO:0000313" key="6">
    <source>
        <dbReference type="EMBL" id="SNR88646.1"/>
    </source>
</evidence>
<keyword evidence="6" id="KW-0969">Cilium</keyword>
<keyword evidence="6" id="KW-0966">Cell projection</keyword>
<sequence length="366" mass="38812" precursor="true">MVKRFFCFFVLLFFIFVSNAEAVLTKIGTEVNIEGVRPNFLTGYGIVVGLDGTGDGSSSVFTLQSVSNMLRKMGIYVDPKKVKTKNAAAVIVTAKLPPFAKPGMTFDVNVASIGDAKDLSNGILIRTPLLGPDGKIYAFAQGPVSTGGGYSESNKGGKVKKNFPTTGIIPSGGIVERGLPFSLANENEIVLTLKHPSFTLASTIADAINSQFGKGVAYAVDSSTVKVLFPAGVDKVSFISQILNLPIETKPEPVVVIYERTGTVIMSGDIKIDPPVYVAHGNIYVSVMKKPEVSQPPPLSGGNTTVTENVTITVKEEKGRIFGVQSANLRDLVKALNDLGVSPRDLIAIIQAIKAAGKLHAKIVVM</sequence>
<evidence type="ECO:0000256" key="4">
    <source>
        <dbReference type="ARBA" id="ARBA00023143"/>
    </source>
</evidence>
<dbReference type="RefSeq" id="WP_219350100.1">
    <property type="nucleotide sequence ID" value="NZ_FZOB01000013.1"/>
</dbReference>
<keyword evidence="3 5" id="KW-0732">Signal</keyword>
<protein>
    <recommendedName>
        <fullName evidence="5">Flagellar P-ring protein</fullName>
    </recommendedName>
    <alternativeName>
        <fullName evidence="5">Basal body P-ring protein</fullName>
    </alternativeName>
</protein>
<dbReference type="InterPro" id="IPR001782">
    <property type="entry name" value="Flag_FlgI"/>
</dbReference>
<dbReference type="PRINTS" id="PR01010">
    <property type="entry name" value="FLGPRINGFLGI"/>
</dbReference>
<keyword evidence="6" id="KW-0282">Flagellum</keyword>
<proteinExistence type="inferred from homology"/>
<comment type="subunit">
    <text evidence="5">The basal body constitutes a major portion of the flagellar organelle and consists of four rings (L,P,S, and M) mounted on a central rod.</text>
</comment>
<evidence type="ECO:0000313" key="7">
    <source>
        <dbReference type="Proteomes" id="UP000198405"/>
    </source>
</evidence>
<dbReference type="EMBL" id="FZOB01000013">
    <property type="protein sequence ID" value="SNR88646.1"/>
    <property type="molecule type" value="Genomic_DNA"/>
</dbReference>
<dbReference type="Proteomes" id="UP000198405">
    <property type="component" value="Unassembled WGS sequence"/>
</dbReference>
<name>A0A238ZYX7_9BACT</name>
<dbReference type="HAMAP" id="MF_00416">
    <property type="entry name" value="FlgI"/>
    <property type="match status" value="1"/>
</dbReference>
<keyword evidence="7" id="KW-1185">Reference proteome</keyword>
<evidence type="ECO:0000256" key="3">
    <source>
        <dbReference type="ARBA" id="ARBA00022729"/>
    </source>
</evidence>
<reference evidence="7" key="1">
    <citation type="submission" date="2017-06" db="EMBL/GenBank/DDBJ databases">
        <authorList>
            <person name="Varghese N."/>
            <person name="Submissions S."/>
        </authorList>
    </citation>
    <scope>NUCLEOTIDE SEQUENCE [LARGE SCALE GENOMIC DNA]</scope>
    <source>
        <strain evidence="7">DSM 15668</strain>
    </source>
</reference>
<accession>A0A238ZYX7</accession>
<comment type="similarity">
    <text evidence="5">Belongs to the FlgI family.</text>
</comment>
<evidence type="ECO:0000256" key="1">
    <source>
        <dbReference type="ARBA" id="ARBA00002591"/>
    </source>
</evidence>
<dbReference type="PANTHER" id="PTHR30381:SF0">
    <property type="entry name" value="FLAGELLAR P-RING PROTEIN"/>
    <property type="match status" value="1"/>
</dbReference>
<dbReference type="GO" id="GO:0071973">
    <property type="term" value="P:bacterial-type flagellum-dependent cell motility"/>
    <property type="evidence" value="ECO:0007669"/>
    <property type="project" value="InterPro"/>
</dbReference>
<dbReference type="PANTHER" id="PTHR30381">
    <property type="entry name" value="FLAGELLAR P-RING PERIPLASMIC PROTEIN FLGI"/>
    <property type="match status" value="1"/>
</dbReference>
<dbReference type="GO" id="GO:0030288">
    <property type="term" value="C:outer membrane-bounded periplasmic space"/>
    <property type="evidence" value="ECO:0007669"/>
    <property type="project" value="InterPro"/>
</dbReference>
<comment type="function">
    <text evidence="1 5">Assembles around the rod to form the L-ring and probably protects the motor/basal body from shearing forces during rotation.</text>
</comment>
<dbReference type="NCBIfam" id="NF003676">
    <property type="entry name" value="PRK05303.1"/>
    <property type="match status" value="1"/>
</dbReference>
<organism evidence="6 7">
    <name type="scientific">Desulfurobacterium atlanticum</name>
    <dbReference type="NCBI Taxonomy" id="240169"/>
    <lineage>
        <taxon>Bacteria</taxon>
        <taxon>Pseudomonadati</taxon>
        <taxon>Aquificota</taxon>
        <taxon>Aquificia</taxon>
        <taxon>Desulfurobacteriales</taxon>
        <taxon>Desulfurobacteriaceae</taxon>
        <taxon>Desulfurobacterium</taxon>
    </lineage>
</organism>
<dbReference type="AlphaFoldDB" id="A0A238ZYX7"/>
<evidence type="ECO:0000256" key="5">
    <source>
        <dbReference type="HAMAP-Rule" id="MF_00416"/>
    </source>
</evidence>
<evidence type="ECO:0000256" key="2">
    <source>
        <dbReference type="ARBA" id="ARBA00004117"/>
    </source>
</evidence>
<dbReference type="GO" id="GO:0009428">
    <property type="term" value="C:bacterial-type flagellum basal body, distal rod, P ring"/>
    <property type="evidence" value="ECO:0007669"/>
    <property type="project" value="InterPro"/>
</dbReference>
<keyword evidence="4 5" id="KW-0975">Bacterial flagellum</keyword>
<dbReference type="Pfam" id="PF02119">
    <property type="entry name" value="FlgI"/>
    <property type="match status" value="1"/>
</dbReference>
<comment type="subcellular location">
    <subcellularLocation>
        <location evidence="2 5">Bacterial flagellum basal body</location>
    </subcellularLocation>
</comment>